<evidence type="ECO:0000256" key="1">
    <source>
        <dbReference type="SAM" id="Phobius"/>
    </source>
</evidence>
<keyword evidence="1" id="KW-0812">Transmembrane</keyword>
<accession>A0A1H0V2Y9</accession>
<evidence type="ECO:0000313" key="2">
    <source>
        <dbReference type="EMBL" id="SDP72734.1"/>
    </source>
</evidence>
<feature type="transmembrane region" description="Helical" evidence="1">
    <location>
        <begin position="31"/>
        <end position="48"/>
    </location>
</feature>
<name>A0A1H0V2Y9_9MICO</name>
<keyword evidence="3" id="KW-1185">Reference proteome</keyword>
<dbReference type="AlphaFoldDB" id="A0A1H0V2Y9"/>
<dbReference type="EMBL" id="LT629711">
    <property type="protein sequence ID" value="SDP72734.1"/>
    <property type="molecule type" value="Genomic_DNA"/>
</dbReference>
<evidence type="ECO:0000313" key="3">
    <source>
        <dbReference type="Proteomes" id="UP000199077"/>
    </source>
</evidence>
<reference evidence="3" key="1">
    <citation type="submission" date="2016-10" db="EMBL/GenBank/DDBJ databases">
        <authorList>
            <person name="Varghese N."/>
            <person name="Submissions S."/>
        </authorList>
    </citation>
    <scope>NUCLEOTIDE SEQUENCE [LARGE SCALE GENOMIC DNA]</scope>
    <source>
        <strain evidence="3">DSM 22329</strain>
    </source>
</reference>
<protein>
    <submittedName>
        <fullName evidence="2">Uncharacterized protein</fullName>
    </submittedName>
</protein>
<sequence length="50" mass="5438">MAAPSPAGPPTLRMMRSLELDEHPTHAVRDHLFTLAAAIVFLVVMVALSR</sequence>
<proteinExistence type="predicted"/>
<keyword evidence="1" id="KW-1133">Transmembrane helix</keyword>
<dbReference type="Proteomes" id="UP000199077">
    <property type="component" value="Chromosome I"/>
</dbReference>
<gene>
    <name evidence="2" type="ORF">SAMN04489867_3637</name>
</gene>
<keyword evidence="1" id="KW-0472">Membrane</keyword>
<organism evidence="2 3">
    <name type="scientific">Pedococcus dokdonensis</name>
    <dbReference type="NCBI Taxonomy" id="443156"/>
    <lineage>
        <taxon>Bacteria</taxon>
        <taxon>Bacillati</taxon>
        <taxon>Actinomycetota</taxon>
        <taxon>Actinomycetes</taxon>
        <taxon>Micrococcales</taxon>
        <taxon>Intrasporangiaceae</taxon>
        <taxon>Pedococcus</taxon>
    </lineage>
</organism>